<evidence type="ECO:0000313" key="2">
    <source>
        <dbReference type="WBParaSite" id="nRc.2.0.1.t30201-RA"/>
    </source>
</evidence>
<proteinExistence type="predicted"/>
<name>A0A915JV77_ROMCU</name>
<dbReference type="AlphaFoldDB" id="A0A915JV77"/>
<protein>
    <submittedName>
        <fullName evidence="2">Uncharacterized protein</fullName>
    </submittedName>
</protein>
<evidence type="ECO:0000313" key="1">
    <source>
        <dbReference type="Proteomes" id="UP000887565"/>
    </source>
</evidence>
<reference evidence="2" key="1">
    <citation type="submission" date="2022-11" db="UniProtKB">
        <authorList>
            <consortium name="WormBaseParasite"/>
        </authorList>
    </citation>
    <scope>IDENTIFICATION</scope>
</reference>
<sequence length="151" mass="17385">MTDDNLQQPNGTKISLSFGNIVSIAFRSVRRKKAILLTQDVLCEIACNDNEQWIVQKSPIGRFRKHIKLVLAEDPDPRMDLRASRFNMLKNQLLKSHWLWRYGYESESAIAKLDMGPPHTAGEWSIFSVWTDKRNVKGDRSMSLLINACDH</sequence>
<keyword evidence="1" id="KW-1185">Reference proteome</keyword>
<organism evidence="1 2">
    <name type="scientific">Romanomermis culicivorax</name>
    <name type="common">Nematode worm</name>
    <dbReference type="NCBI Taxonomy" id="13658"/>
    <lineage>
        <taxon>Eukaryota</taxon>
        <taxon>Metazoa</taxon>
        <taxon>Ecdysozoa</taxon>
        <taxon>Nematoda</taxon>
        <taxon>Enoplea</taxon>
        <taxon>Dorylaimia</taxon>
        <taxon>Mermithida</taxon>
        <taxon>Mermithoidea</taxon>
        <taxon>Mermithidae</taxon>
        <taxon>Romanomermis</taxon>
    </lineage>
</organism>
<accession>A0A915JV77</accession>
<dbReference type="WBParaSite" id="nRc.2.0.1.t30201-RA">
    <property type="protein sequence ID" value="nRc.2.0.1.t30201-RA"/>
    <property type="gene ID" value="nRc.2.0.1.g30201"/>
</dbReference>
<dbReference type="Proteomes" id="UP000887565">
    <property type="component" value="Unplaced"/>
</dbReference>